<reference evidence="1 2" key="1">
    <citation type="submission" date="2022-10" db="EMBL/GenBank/DDBJ databases">
        <title>Paenibacillus description and whole genome data of maize root bacterial community.</title>
        <authorList>
            <person name="Marton D."/>
            <person name="Farkas M."/>
            <person name="Cserhati M."/>
        </authorList>
    </citation>
    <scope>NUCLEOTIDE SEQUENCE [LARGE SCALE GENOMIC DNA]</scope>
    <source>
        <strain evidence="1 2">P96</strain>
    </source>
</reference>
<accession>A0ABT9FRR5</accession>
<dbReference type="EMBL" id="JAPCKK010000016">
    <property type="protein sequence ID" value="MDP4097429.1"/>
    <property type="molecule type" value="Genomic_DNA"/>
</dbReference>
<name>A0ABT9FRR5_9BACL</name>
<gene>
    <name evidence="1" type="ORF">OIN60_11675</name>
</gene>
<organism evidence="1 2">
    <name type="scientific">Paenibacillus zeirhizosphaerae</name>
    <dbReference type="NCBI Taxonomy" id="2987519"/>
    <lineage>
        <taxon>Bacteria</taxon>
        <taxon>Bacillati</taxon>
        <taxon>Bacillota</taxon>
        <taxon>Bacilli</taxon>
        <taxon>Bacillales</taxon>
        <taxon>Paenibacillaceae</taxon>
        <taxon>Paenibacillus</taxon>
    </lineage>
</organism>
<keyword evidence="2" id="KW-1185">Reference proteome</keyword>
<comment type="caution">
    <text evidence="1">The sequence shown here is derived from an EMBL/GenBank/DDBJ whole genome shotgun (WGS) entry which is preliminary data.</text>
</comment>
<proteinExistence type="predicted"/>
<dbReference type="RefSeq" id="WP_305755035.1">
    <property type="nucleotide sequence ID" value="NZ_JAPCKK010000016.1"/>
</dbReference>
<evidence type="ECO:0000313" key="1">
    <source>
        <dbReference type="EMBL" id="MDP4097429.1"/>
    </source>
</evidence>
<sequence length="276" mass="31013">MLTFQVSQQKLITLKSKELFFLAGVLGSNRLLGVEDPFQGFLAEELTAEWDLVKVSLMEKGYLRQVENGGELAIPPTVFSRVAIAGLSSRACRYRYTKDGTQFEGYLHCTNERVVELSPSEDSDDEYRLSDLGDVTAACDTLTDKMGWREQAQEEVPALMFSQKKFREIYDLVEKADTQSLASSFSEASGDPEGSMKLAQTLNSRIADGELQLLVWNGREWRAQRAAFAVSESMSWLFRMSSGGNGDWLVATLTTRTQFVDLLLNWLRQSAGEEER</sequence>
<protein>
    <submittedName>
        <fullName evidence="1">Uncharacterized protein</fullName>
    </submittedName>
</protein>
<dbReference type="Proteomes" id="UP001241848">
    <property type="component" value="Unassembled WGS sequence"/>
</dbReference>
<evidence type="ECO:0000313" key="2">
    <source>
        <dbReference type="Proteomes" id="UP001241848"/>
    </source>
</evidence>